<keyword evidence="3" id="KW-1185">Reference proteome</keyword>
<name>A0ABR2SR49_9ROSI</name>
<proteinExistence type="predicted"/>
<accession>A0ABR2SR49</accession>
<gene>
    <name evidence="2" type="ORF">V6N11_067528</name>
</gene>
<evidence type="ECO:0000313" key="3">
    <source>
        <dbReference type="Proteomes" id="UP001396334"/>
    </source>
</evidence>
<keyword evidence="1" id="KW-0472">Membrane</keyword>
<dbReference type="EMBL" id="JBBPBN010000012">
    <property type="protein sequence ID" value="KAK9027705.1"/>
    <property type="molecule type" value="Genomic_DNA"/>
</dbReference>
<feature type="transmembrane region" description="Helical" evidence="1">
    <location>
        <begin position="12"/>
        <end position="34"/>
    </location>
</feature>
<sequence length="72" mass="7692">MGSLEFGVNNTIFGAFSKLGVFVMIGENIAFVLAKDPIAKALSRVAVGELHSFLAFICPANVPVHNLAYLHC</sequence>
<keyword evidence="1" id="KW-1133">Transmembrane helix</keyword>
<keyword evidence="1" id="KW-0812">Transmembrane</keyword>
<comment type="caution">
    <text evidence="2">The sequence shown here is derived from an EMBL/GenBank/DDBJ whole genome shotgun (WGS) entry which is preliminary data.</text>
</comment>
<dbReference type="Proteomes" id="UP001396334">
    <property type="component" value="Unassembled WGS sequence"/>
</dbReference>
<organism evidence="2 3">
    <name type="scientific">Hibiscus sabdariffa</name>
    <name type="common">roselle</name>
    <dbReference type="NCBI Taxonomy" id="183260"/>
    <lineage>
        <taxon>Eukaryota</taxon>
        <taxon>Viridiplantae</taxon>
        <taxon>Streptophyta</taxon>
        <taxon>Embryophyta</taxon>
        <taxon>Tracheophyta</taxon>
        <taxon>Spermatophyta</taxon>
        <taxon>Magnoliopsida</taxon>
        <taxon>eudicotyledons</taxon>
        <taxon>Gunneridae</taxon>
        <taxon>Pentapetalae</taxon>
        <taxon>rosids</taxon>
        <taxon>malvids</taxon>
        <taxon>Malvales</taxon>
        <taxon>Malvaceae</taxon>
        <taxon>Malvoideae</taxon>
        <taxon>Hibiscus</taxon>
    </lineage>
</organism>
<evidence type="ECO:0000256" key="1">
    <source>
        <dbReference type="SAM" id="Phobius"/>
    </source>
</evidence>
<evidence type="ECO:0000313" key="2">
    <source>
        <dbReference type="EMBL" id="KAK9027705.1"/>
    </source>
</evidence>
<reference evidence="2 3" key="1">
    <citation type="journal article" date="2024" name="G3 (Bethesda)">
        <title>Genome assembly of Hibiscus sabdariffa L. provides insights into metabolisms of medicinal natural products.</title>
        <authorList>
            <person name="Kim T."/>
        </authorList>
    </citation>
    <scope>NUCLEOTIDE SEQUENCE [LARGE SCALE GENOMIC DNA]</scope>
    <source>
        <strain evidence="2">TK-2024</strain>
        <tissue evidence="2">Old leaves</tissue>
    </source>
</reference>
<protein>
    <submittedName>
        <fullName evidence="2">Uncharacterized protein</fullName>
    </submittedName>
</protein>